<proteinExistence type="predicted"/>
<dbReference type="EMBL" id="VOAH01000008">
    <property type="protein sequence ID" value="TVP40296.1"/>
    <property type="molecule type" value="Genomic_DNA"/>
</dbReference>
<dbReference type="PROSITE" id="PS51371">
    <property type="entry name" value="CBS"/>
    <property type="match status" value="2"/>
</dbReference>
<dbReference type="PANTHER" id="PTHR43080">
    <property type="entry name" value="CBS DOMAIN-CONTAINING PROTEIN CBSX3, MITOCHONDRIAL"/>
    <property type="match status" value="1"/>
</dbReference>
<evidence type="ECO:0000256" key="1">
    <source>
        <dbReference type="ARBA" id="ARBA00023122"/>
    </source>
</evidence>
<dbReference type="Proteomes" id="UP000315289">
    <property type="component" value="Unassembled WGS sequence"/>
</dbReference>
<sequence length="152" mass="17072">MSSVSEIMSFREPWTITAYSNKTARDVAAILTKNRIGSLIVIDKDNTPIGIITESDLVKRVCLENYNADKVLVEEIMSSPLITVMTFDSVDTASRVMLSNKIKRLPVLEADNRISGIISVTDIAYHLAKILLDDYNRHRSLKKILEMNDVSN</sequence>
<reference evidence="4 5" key="1">
    <citation type="journal article" date="2019" name="Front. Microbiol.">
        <title>Ammonia Oxidation by the Arctic Terrestrial Thaumarchaeote Candidatus Nitrosocosmicus arcticus Is Stimulated by Increasing Temperatures.</title>
        <authorList>
            <person name="Alves R.J.E."/>
            <person name="Kerou M."/>
            <person name="Zappe A."/>
            <person name="Bittner R."/>
            <person name="Abby S.S."/>
            <person name="Schmidt H.A."/>
            <person name="Pfeifer K."/>
            <person name="Schleper C."/>
        </authorList>
    </citation>
    <scope>NUCLEOTIDE SEQUENCE [LARGE SCALE GENOMIC DNA]</scope>
    <source>
        <strain evidence="4 5">Kfb</strain>
    </source>
</reference>
<dbReference type="SUPFAM" id="SSF54631">
    <property type="entry name" value="CBS-domain pair"/>
    <property type="match status" value="1"/>
</dbReference>
<feature type="domain" description="CBS" evidence="3">
    <location>
        <begin position="8"/>
        <end position="70"/>
    </location>
</feature>
<dbReference type="Pfam" id="PF00571">
    <property type="entry name" value="CBS"/>
    <property type="match status" value="2"/>
</dbReference>
<keyword evidence="1 2" id="KW-0129">CBS domain</keyword>
<dbReference type="SMART" id="SM00116">
    <property type="entry name" value="CBS"/>
    <property type="match status" value="2"/>
</dbReference>
<dbReference type="AlphaFoldDB" id="A0A557SUL9"/>
<protein>
    <submittedName>
        <fullName evidence="4">Putative signal transduction protein with CBS domains</fullName>
    </submittedName>
</protein>
<dbReference type="InterPro" id="IPR000644">
    <property type="entry name" value="CBS_dom"/>
</dbReference>
<organism evidence="4 5">
    <name type="scientific">Candidatus Nitrosocosmicus arcticus</name>
    <dbReference type="NCBI Taxonomy" id="2035267"/>
    <lineage>
        <taxon>Archaea</taxon>
        <taxon>Nitrososphaerota</taxon>
        <taxon>Nitrososphaeria</taxon>
        <taxon>Nitrososphaerales</taxon>
        <taxon>Nitrososphaeraceae</taxon>
        <taxon>Candidatus Nitrosocosmicus</taxon>
    </lineage>
</organism>
<dbReference type="PANTHER" id="PTHR43080:SF2">
    <property type="entry name" value="CBS DOMAIN-CONTAINING PROTEIN"/>
    <property type="match status" value="1"/>
</dbReference>
<name>A0A557SUL9_9ARCH</name>
<dbReference type="InterPro" id="IPR051257">
    <property type="entry name" value="Diverse_CBS-Domain"/>
</dbReference>
<evidence type="ECO:0000256" key="2">
    <source>
        <dbReference type="PROSITE-ProRule" id="PRU00703"/>
    </source>
</evidence>
<dbReference type="Gene3D" id="3.10.580.10">
    <property type="entry name" value="CBS-domain"/>
    <property type="match status" value="1"/>
</dbReference>
<evidence type="ECO:0000259" key="3">
    <source>
        <dbReference type="PROSITE" id="PS51371"/>
    </source>
</evidence>
<feature type="domain" description="CBS" evidence="3">
    <location>
        <begin position="77"/>
        <end position="134"/>
    </location>
</feature>
<comment type="caution">
    <text evidence="4">The sequence shown here is derived from an EMBL/GenBank/DDBJ whole genome shotgun (WGS) entry which is preliminary data.</text>
</comment>
<dbReference type="InterPro" id="IPR046342">
    <property type="entry name" value="CBS_dom_sf"/>
</dbReference>
<gene>
    <name evidence="4" type="ORF">NARC_80022</name>
</gene>
<accession>A0A557SUL9</accession>
<keyword evidence="5" id="KW-1185">Reference proteome</keyword>
<evidence type="ECO:0000313" key="4">
    <source>
        <dbReference type="EMBL" id="TVP40296.1"/>
    </source>
</evidence>
<dbReference type="OrthoDB" id="43333at2157"/>
<evidence type="ECO:0000313" key="5">
    <source>
        <dbReference type="Proteomes" id="UP000315289"/>
    </source>
</evidence>